<dbReference type="EMBL" id="JBANQN010000005">
    <property type="protein sequence ID" value="KAK6788478.1"/>
    <property type="molecule type" value="Genomic_DNA"/>
</dbReference>
<sequence length="452" mass="51464">MASNSNSNVIVVMVPFPEYGHQIPLLRLSQLISSYNIPVHYMSVGARNQELKQRQQQQEEEFPYIQFHDLSITSKENDEENYMPYLESLLQIREPLSAICHSNNDKRVVVIHDAIMQFVVETVYTISHVEAYFFHAVSAFTTYSMLQQIKENNEVNNCNDDDALFTSLQGYIPSIESCFKPGMGELTKMLRDCKFKCGEILNTCREIEGPYLDELCKQSATPFWGLGPFNPVNIVQNSDKTHRCIEWLDKQQVNSVIFVSFGTANSFSIEQIHEIAIGLERSEQKFIWVLRGKDKKGEDVADITGKIELPNGFEERVENRGIIAREWVPQLEILAHPSTGGYFFHSGWNSFLESATMGVPMATWPLNSDNPYNDVLITKVLKVGLVVRDWVNKDELIKCDQIETGVRTLMDSAEGEEMRKRAIELSKAINKSVGDGGSQKKQMDSFIAHITR</sequence>
<dbReference type="GO" id="GO:0008194">
    <property type="term" value="F:UDP-glycosyltransferase activity"/>
    <property type="evidence" value="ECO:0007669"/>
    <property type="project" value="InterPro"/>
</dbReference>
<dbReference type="PANTHER" id="PTHR48044:SF15">
    <property type="entry name" value="ZEATIN O-XYLOSYLTRANSFERASE-LIKE"/>
    <property type="match status" value="1"/>
</dbReference>
<evidence type="ECO:0000313" key="6">
    <source>
        <dbReference type="Proteomes" id="UP001371456"/>
    </source>
</evidence>
<dbReference type="Gene3D" id="3.40.50.2000">
    <property type="entry name" value="Glycogen Phosphorylase B"/>
    <property type="match status" value="2"/>
</dbReference>
<dbReference type="InterPro" id="IPR058980">
    <property type="entry name" value="Glyco_transf_N"/>
</dbReference>
<dbReference type="GO" id="GO:0016138">
    <property type="term" value="P:glycoside biosynthetic process"/>
    <property type="evidence" value="ECO:0007669"/>
    <property type="project" value="UniProtKB-ARBA"/>
</dbReference>
<dbReference type="Pfam" id="PF00201">
    <property type="entry name" value="UDPGT"/>
    <property type="match status" value="1"/>
</dbReference>
<keyword evidence="6" id="KW-1185">Reference proteome</keyword>
<keyword evidence="2" id="KW-0328">Glycosyltransferase</keyword>
<dbReference type="InterPro" id="IPR002213">
    <property type="entry name" value="UDP_glucos_trans"/>
</dbReference>
<accession>A0AAN8TH98</accession>
<dbReference type="AlphaFoldDB" id="A0AAN8TH98"/>
<evidence type="ECO:0000313" key="5">
    <source>
        <dbReference type="EMBL" id="KAK6788478.1"/>
    </source>
</evidence>
<dbReference type="CDD" id="cd03784">
    <property type="entry name" value="GT1_Gtf-like"/>
    <property type="match status" value="1"/>
</dbReference>
<dbReference type="FunFam" id="3.40.50.2000:FF:000060">
    <property type="entry name" value="Glycosyltransferase"/>
    <property type="match status" value="1"/>
</dbReference>
<evidence type="ECO:0000259" key="4">
    <source>
        <dbReference type="Pfam" id="PF26168"/>
    </source>
</evidence>
<evidence type="ECO:0000256" key="1">
    <source>
        <dbReference type="ARBA" id="ARBA00009995"/>
    </source>
</evidence>
<protein>
    <recommendedName>
        <fullName evidence="4">Glycosyltransferase N-terminal domain-containing protein</fullName>
    </recommendedName>
</protein>
<gene>
    <name evidence="5" type="ORF">RDI58_012276</name>
</gene>
<comment type="similarity">
    <text evidence="1">Belongs to the UDP-glycosyltransferase family.</text>
</comment>
<dbReference type="SUPFAM" id="SSF53756">
    <property type="entry name" value="UDP-Glycosyltransferase/glycogen phosphorylase"/>
    <property type="match status" value="1"/>
</dbReference>
<organism evidence="5 6">
    <name type="scientific">Solanum bulbocastanum</name>
    <name type="common">Wild potato</name>
    <dbReference type="NCBI Taxonomy" id="147425"/>
    <lineage>
        <taxon>Eukaryota</taxon>
        <taxon>Viridiplantae</taxon>
        <taxon>Streptophyta</taxon>
        <taxon>Embryophyta</taxon>
        <taxon>Tracheophyta</taxon>
        <taxon>Spermatophyta</taxon>
        <taxon>Magnoliopsida</taxon>
        <taxon>eudicotyledons</taxon>
        <taxon>Gunneridae</taxon>
        <taxon>Pentapetalae</taxon>
        <taxon>asterids</taxon>
        <taxon>lamiids</taxon>
        <taxon>Solanales</taxon>
        <taxon>Solanaceae</taxon>
        <taxon>Solanoideae</taxon>
        <taxon>Solaneae</taxon>
        <taxon>Solanum</taxon>
    </lineage>
</organism>
<comment type="caution">
    <text evidence="5">The sequence shown here is derived from an EMBL/GenBank/DDBJ whole genome shotgun (WGS) entry which is preliminary data.</text>
</comment>
<evidence type="ECO:0000256" key="3">
    <source>
        <dbReference type="ARBA" id="ARBA00022679"/>
    </source>
</evidence>
<reference evidence="5 6" key="1">
    <citation type="submission" date="2024-02" db="EMBL/GenBank/DDBJ databases">
        <title>de novo genome assembly of Solanum bulbocastanum strain 11H21.</title>
        <authorList>
            <person name="Hosaka A.J."/>
        </authorList>
    </citation>
    <scope>NUCLEOTIDE SEQUENCE [LARGE SCALE GENOMIC DNA]</scope>
    <source>
        <tissue evidence="5">Young leaves</tissue>
    </source>
</reference>
<feature type="domain" description="Glycosyltransferase N-terminal" evidence="4">
    <location>
        <begin position="8"/>
        <end position="231"/>
    </location>
</feature>
<dbReference type="PANTHER" id="PTHR48044">
    <property type="entry name" value="GLYCOSYLTRANSFERASE"/>
    <property type="match status" value="1"/>
</dbReference>
<keyword evidence="3" id="KW-0808">Transferase</keyword>
<dbReference type="Proteomes" id="UP001371456">
    <property type="component" value="Unassembled WGS sequence"/>
</dbReference>
<proteinExistence type="inferred from homology"/>
<name>A0AAN8TH98_SOLBU</name>
<dbReference type="Pfam" id="PF26168">
    <property type="entry name" value="Glyco_transf_N"/>
    <property type="match status" value="1"/>
</dbReference>
<evidence type="ECO:0000256" key="2">
    <source>
        <dbReference type="ARBA" id="ARBA00022676"/>
    </source>
</evidence>